<evidence type="ECO:0000313" key="19">
    <source>
        <dbReference type="EMBL" id="SHI35690.1"/>
    </source>
</evidence>
<feature type="domain" description="FMN-binding" evidence="18">
    <location>
        <begin position="136"/>
        <end position="237"/>
    </location>
</feature>
<reference evidence="19 20" key="1">
    <citation type="submission" date="2016-11" db="EMBL/GenBank/DDBJ databases">
        <authorList>
            <person name="Jaros S."/>
            <person name="Januszkiewicz K."/>
            <person name="Wedrychowicz H."/>
        </authorList>
    </citation>
    <scope>NUCLEOTIDE SEQUENCE [LARGE SCALE GENOMIC DNA]</scope>
    <source>
        <strain evidence="19 20">DSM 21425</strain>
    </source>
</reference>
<evidence type="ECO:0000256" key="7">
    <source>
        <dbReference type="ARBA" id="ARBA00022692"/>
    </source>
</evidence>
<dbReference type="PIRSF" id="PIRSF009437">
    <property type="entry name" value="NQR-1_subunit_C"/>
    <property type="match status" value="1"/>
</dbReference>
<feature type="transmembrane region" description="Helical" evidence="16">
    <location>
        <begin position="7"/>
        <end position="31"/>
    </location>
</feature>
<accession>A0A1M6AGP8</accession>
<dbReference type="HAMAP" id="MF_00427">
    <property type="entry name" value="NqrC"/>
    <property type="match status" value="1"/>
</dbReference>
<keyword evidence="3" id="KW-0997">Cell inner membrane</keyword>
<dbReference type="STRING" id="579105.SAMN04488096_101264"/>
<dbReference type="InterPro" id="IPR010204">
    <property type="entry name" value="NqrC"/>
</dbReference>
<dbReference type="NCBIfam" id="TIGR01938">
    <property type="entry name" value="nqrC"/>
    <property type="match status" value="1"/>
</dbReference>
<keyword evidence="2 16" id="KW-1003">Cell membrane</keyword>
<keyword evidence="15 16" id="KW-0739">Sodium transport</keyword>
<evidence type="ECO:0000313" key="20">
    <source>
        <dbReference type="Proteomes" id="UP000184225"/>
    </source>
</evidence>
<evidence type="ECO:0000259" key="18">
    <source>
        <dbReference type="SMART" id="SM00900"/>
    </source>
</evidence>
<evidence type="ECO:0000256" key="1">
    <source>
        <dbReference type="ARBA" id="ARBA00022448"/>
    </source>
</evidence>
<evidence type="ECO:0000256" key="9">
    <source>
        <dbReference type="ARBA" id="ARBA00022989"/>
    </source>
</evidence>
<feature type="modified residue" description="FMN phosphoryl threonine" evidence="16">
    <location>
        <position position="220"/>
    </location>
</feature>
<name>A0A1M6AGP8_9FLAO</name>
<keyword evidence="8 16" id="KW-1278">Translocase</keyword>
<organism evidence="19 20">
    <name type="scientific">Mesonia phycicola</name>
    <dbReference type="NCBI Taxonomy" id="579105"/>
    <lineage>
        <taxon>Bacteria</taxon>
        <taxon>Pseudomonadati</taxon>
        <taxon>Bacteroidota</taxon>
        <taxon>Flavobacteriia</taxon>
        <taxon>Flavobacteriales</taxon>
        <taxon>Flavobacteriaceae</taxon>
        <taxon>Mesonia</taxon>
    </lineage>
</organism>
<dbReference type="GO" id="GO:0016655">
    <property type="term" value="F:oxidoreductase activity, acting on NAD(P)H, quinone or similar compound as acceptor"/>
    <property type="evidence" value="ECO:0007669"/>
    <property type="project" value="UniProtKB-UniRule"/>
</dbReference>
<dbReference type="Pfam" id="PF04205">
    <property type="entry name" value="FMN_bind"/>
    <property type="match status" value="1"/>
</dbReference>
<dbReference type="GO" id="GO:0005886">
    <property type="term" value="C:plasma membrane"/>
    <property type="evidence" value="ECO:0007669"/>
    <property type="project" value="UniProtKB-SubCell"/>
</dbReference>
<comment type="caution">
    <text evidence="16">Lacks conserved residue(s) required for the propagation of feature annotation.</text>
</comment>
<comment type="subunit">
    <text evidence="16 17">Composed of six subunits; NqrA, NqrB, NqrC, NqrD, NqrE and NqrF.</text>
</comment>
<protein>
    <recommendedName>
        <fullName evidence="16 17">Na(+)-translocating NADH-quinone reductase subunit C</fullName>
        <shortName evidence="16 17">Na(+)-NQR subunit C</shortName>
        <shortName evidence="16 17">Na(+)-translocating NQR subunit C</shortName>
        <ecNumber evidence="16 17">7.2.1.1</ecNumber>
    </recommendedName>
    <alternativeName>
        <fullName evidence="16 17">NQR complex subunit C</fullName>
    </alternativeName>
    <alternativeName>
        <fullName evidence="16 17">NQR-1 subunit C</fullName>
    </alternativeName>
</protein>
<evidence type="ECO:0000256" key="12">
    <source>
        <dbReference type="ARBA" id="ARBA00023065"/>
    </source>
</evidence>
<evidence type="ECO:0000256" key="15">
    <source>
        <dbReference type="ARBA" id="ARBA00023201"/>
    </source>
</evidence>
<keyword evidence="1 16" id="KW-0813">Transport</keyword>
<evidence type="ECO:0000256" key="11">
    <source>
        <dbReference type="ARBA" id="ARBA00023053"/>
    </source>
</evidence>
<evidence type="ECO:0000256" key="14">
    <source>
        <dbReference type="ARBA" id="ARBA00023136"/>
    </source>
</evidence>
<dbReference type="OrthoDB" id="9813828at2"/>
<comment type="function">
    <text evidence="16">NQR complex catalyzes the reduction of ubiquinone-1 to ubiquinol by two successive reactions, coupled with the transport of Na(+) ions from the cytoplasm to the periplasm. NqrA to NqrE are probably involved in the second step, the conversion of ubisemiquinone to ubiquinol.</text>
</comment>
<keyword evidence="7 16" id="KW-0812">Transmembrane</keyword>
<evidence type="ECO:0000256" key="3">
    <source>
        <dbReference type="ARBA" id="ARBA00022519"/>
    </source>
</evidence>
<comment type="similarity">
    <text evidence="16 17">Belongs to the NqrC family.</text>
</comment>
<dbReference type="Proteomes" id="UP000184225">
    <property type="component" value="Unassembled WGS sequence"/>
</dbReference>
<keyword evidence="10 16" id="KW-0520">NAD</keyword>
<keyword evidence="13 16" id="KW-0830">Ubiquinone</keyword>
<dbReference type="GO" id="GO:0006814">
    <property type="term" value="P:sodium ion transport"/>
    <property type="evidence" value="ECO:0007669"/>
    <property type="project" value="UniProtKB-UniRule"/>
</dbReference>
<keyword evidence="14 16" id="KW-0472">Membrane</keyword>
<keyword evidence="12 16" id="KW-0406">Ion transport</keyword>
<gene>
    <name evidence="16" type="primary">nqrC</name>
    <name evidence="19" type="ORF">SAMN04488096_101264</name>
</gene>
<dbReference type="EMBL" id="FQYY01000001">
    <property type="protein sequence ID" value="SHI35690.1"/>
    <property type="molecule type" value="Genomic_DNA"/>
</dbReference>
<comment type="cofactor">
    <cofactor evidence="16 17">
        <name>FMN</name>
        <dbReference type="ChEBI" id="CHEBI:58210"/>
    </cofactor>
</comment>
<dbReference type="GO" id="GO:0010181">
    <property type="term" value="F:FMN binding"/>
    <property type="evidence" value="ECO:0007669"/>
    <property type="project" value="UniProtKB-UniRule"/>
</dbReference>
<dbReference type="AlphaFoldDB" id="A0A1M6AGP8"/>
<keyword evidence="6 16" id="KW-0288">FMN</keyword>
<dbReference type="InterPro" id="IPR007329">
    <property type="entry name" value="FMN-bd"/>
</dbReference>
<evidence type="ECO:0000256" key="5">
    <source>
        <dbReference type="ARBA" id="ARBA00022630"/>
    </source>
</evidence>
<dbReference type="SMART" id="SM00900">
    <property type="entry name" value="FMN_bind"/>
    <property type="match status" value="1"/>
</dbReference>
<evidence type="ECO:0000256" key="8">
    <source>
        <dbReference type="ARBA" id="ARBA00022967"/>
    </source>
</evidence>
<evidence type="ECO:0000256" key="4">
    <source>
        <dbReference type="ARBA" id="ARBA00022553"/>
    </source>
</evidence>
<keyword evidence="20" id="KW-1185">Reference proteome</keyword>
<evidence type="ECO:0000256" key="2">
    <source>
        <dbReference type="ARBA" id="ARBA00022475"/>
    </source>
</evidence>
<dbReference type="NCBIfam" id="NF003753">
    <property type="entry name" value="PRK05346.2-4"/>
    <property type="match status" value="1"/>
</dbReference>
<evidence type="ECO:0000256" key="16">
    <source>
        <dbReference type="HAMAP-Rule" id="MF_00427"/>
    </source>
</evidence>
<sequence>MNRNSNAYTFIFAIIMVVVVGALLAFTSISLSDRQNANVKQEKMQNILYTVGVDSVEQNGAMVPLSRPLAEANFKKYITKQIALNSKGEVVEEGDKAFQVDLAKELNRTVEEQKFPLYEAEVDGAKYYIIPLRGTGLWDAIWGYVSLKDDVNTIKGVVFDHKGETTGLGGEITKAWFQQRFEDEKIFDSSGNLVGVSVVKGYTGGSNKDDNAVDAISGATITGDGVTDMISERLKHYLPYFKNQTDMKVAVK</sequence>
<dbReference type="PANTHER" id="PTHR37838">
    <property type="entry name" value="NA(+)-TRANSLOCATING NADH-QUINONE REDUCTASE SUBUNIT C"/>
    <property type="match status" value="1"/>
</dbReference>
<keyword evidence="9 16" id="KW-1133">Transmembrane helix</keyword>
<evidence type="ECO:0000256" key="13">
    <source>
        <dbReference type="ARBA" id="ARBA00023075"/>
    </source>
</evidence>
<keyword evidence="5 16" id="KW-0285">Flavoprotein</keyword>
<evidence type="ECO:0000256" key="6">
    <source>
        <dbReference type="ARBA" id="ARBA00022643"/>
    </source>
</evidence>
<dbReference type="EC" id="7.2.1.1" evidence="16 17"/>
<comment type="subcellular location">
    <subcellularLocation>
        <location evidence="16">Cell membrane</location>
        <topology evidence="16">Single-pass membrane protein</topology>
    </subcellularLocation>
</comment>
<evidence type="ECO:0000256" key="10">
    <source>
        <dbReference type="ARBA" id="ARBA00023027"/>
    </source>
</evidence>
<keyword evidence="11 16" id="KW-0915">Sodium</keyword>
<dbReference type="PANTHER" id="PTHR37838:SF1">
    <property type="entry name" value="NA(+)-TRANSLOCATING NADH-QUINONE REDUCTASE SUBUNIT C"/>
    <property type="match status" value="1"/>
</dbReference>
<keyword evidence="4 16" id="KW-0597">Phosphoprotein</keyword>
<dbReference type="RefSeq" id="WP_073147429.1">
    <property type="nucleotide sequence ID" value="NZ_FQYY01000001.1"/>
</dbReference>
<comment type="catalytic activity">
    <reaction evidence="16 17">
        <text>a ubiquinone + n Na(+)(in) + NADH + H(+) = a ubiquinol + n Na(+)(out) + NAD(+)</text>
        <dbReference type="Rhea" id="RHEA:47748"/>
        <dbReference type="Rhea" id="RHEA-COMP:9565"/>
        <dbReference type="Rhea" id="RHEA-COMP:9566"/>
        <dbReference type="ChEBI" id="CHEBI:15378"/>
        <dbReference type="ChEBI" id="CHEBI:16389"/>
        <dbReference type="ChEBI" id="CHEBI:17976"/>
        <dbReference type="ChEBI" id="CHEBI:29101"/>
        <dbReference type="ChEBI" id="CHEBI:57540"/>
        <dbReference type="ChEBI" id="CHEBI:57945"/>
        <dbReference type="EC" id="7.2.1.1"/>
    </reaction>
</comment>
<evidence type="ECO:0000256" key="17">
    <source>
        <dbReference type="PIRNR" id="PIRNR009437"/>
    </source>
</evidence>
<proteinExistence type="inferred from homology"/>